<dbReference type="EMBL" id="JABRWO010000019">
    <property type="protein sequence ID" value="MBA2117771.1"/>
    <property type="molecule type" value="Genomic_DNA"/>
</dbReference>
<feature type="site" description="Raises pKa of active site His" evidence="6">
    <location>
        <position position="162"/>
    </location>
</feature>
<name>A0A7V9AA36_9BACT</name>
<organism evidence="8 9">
    <name type="scientific">Bremerella alba</name>
    <dbReference type="NCBI Taxonomy" id="980252"/>
    <lineage>
        <taxon>Bacteria</taxon>
        <taxon>Pseudomonadati</taxon>
        <taxon>Planctomycetota</taxon>
        <taxon>Planctomycetia</taxon>
        <taxon>Pirellulales</taxon>
        <taxon>Pirellulaceae</taxon>
        <taxon>Bremerella</taxon>
    </lineage>
</organism>
<dbReference type="AlphaFoldDB" id="A0A7V9AA36"/>
<evidence type="ECO:0000256" key="5">
    <source>
        <dbReference type="ARBA" id="ARBA00047664"/>
    </source>
</evidence>
<dbReference type="PANTHER" id="PTHR43369:SF2">
    <property type="entry name" value="PHOSPHORIBOSYLGLYCINAMIDE FORMYLTRANSFERASE"/>
    <property type="match status" value="1"/>
</dbReference>
<dbReference type="HAMAP" id="MF_01930">
    <property type="entry name" value="PurN"/>
    <property type="match status" value="1"/>
</dbReference>
<comment type="catalytic activity">
    <reaction evidence="5 6">
        <text>N(1)-(5-phospho-beta-D-ribosyl)glycinamide + (6R)-10-formyltetrahydrofolate = N(2)-formyl-N(1)-(5-phospho-beta-D-ribosyl)glycinamide + (6S)-5,6,7,8-tetrahydrofolate + H(+)</text>
        <dbReference type="Rhea" id="RHEA:15053"/>
        <dbReference type="ChEBI" id="CHEBI:15378"/>
        <dbReference type="ChEBI" id="CHEBI:57453"/>
        <dbReference type="ChEBI" id="CHEBI:143788"/>
        <dbReference type="ChEBI" id="CHEBI:147286"/>
        <dbReference type="ChEBI" id="CHEBI:195366"/>
        <dbReference type="EC" id="2.1.2.2"/>
    </reaction>
</comment>
<dbReference type="GO" id="GO:0004644">
    <property type="term" value="F:phosphoribosylglycinamide formyltransferase activity"/>
    <property type="evidence" value="ECO:0007669"/>
    <property type="project" value="UniProtKB-UniRule"/>
</dbReference>
<comment type="similarity">
    <text evidence="4 6">Belongs to the GART family.</text>
</comment>
<comment type="pathway">
    <text evidence="1 6">Purine metabolism; IMP biosynthesis via de novo pathway; N(2)-formyl-N(1)-(5-phospho-D-ribosyl)glycinamide from N(1)-(5-phospho-D-ribosyl)glycinamide (10-formyl THF route): step 1/1.</text>
</comment>
<sequence>MQPMTTWSKHTVDNPLRIAVLISGGGTTLRNLLERIREDQLPLEVVLVISSSSKAKGMSFAHEANTPCEVITVGQHPDKAEFSQAIFQACREHAVEMVVMGGFLKQIAVPSDFENRVINIHPSLIPAFCGEGFYGIRVHTAVLEHGAKVSGCTVHFVDDHYDHGPIIAQSVVEVLPEDQPEDLAARVFDAECHIYPATLAAIADGRVTVSGRQVTVQPSN</sequence>
<reference evidence="8 9" key="1">
    <citation type="submission" date="2020-05" db="EMBL/GenBank/DDBJ databases">
        <title>Bremerella alba sp. nov., a novel planctomycete isolated from the surface of the macroalga Fucus spiralis.</title>
        <authorList>
            <person name="Godinho O."/>
            <person name="Botelho R."/>
            <person name="Albuquerque L."/>
            <person name="Wiegand S."/>
            <person name="Da Costa M.S."/>
            <person name="Lobo-Da-Cunha A."/>
            <person name="Jogler C."/>
            <person name="Lage O.M."/>
        </authorList>
    </citation>
    <scope>NUCLEOTIDE SEQUENCE [LARGE SCALE GENOMIC DNA]</scope>
    <source>
        <strain evidence="8 9">FF15</strain>
    </source>
</reference>
<dbReference type="Pfam" id="PF00551">
    <property type="entry name" value="Formyl_trans_N"/>
    <property type="match status" value="1"/>
</dbReference>
<comment type="function">
    <text evidence="6">Catalyzes the transfer of a formyl group from 10-formyltetrahydrofolate to 5-phospho-ribosyl-glycinamide (GAR), producing 5-phospho-ribosyl-N-formylglycinamide (FGAR) and tetrahydrofolate.</text>
</comment>
<evidence type="ECO:0000256" key="3">
    <source>
        <dbReference type="ARBA" id="ARBA00022755"/>
    </source>
</evidence>
<gene>
    <name evidence="6 8" type="primary">purN</name>
    <name evidence="8" type="ORF">HOV93_49740</name>
</gene>
<dbReference type="PANTHER" id="PTHR43369">
    <property type="entry name" value="PHOSPHORIBOSYLGLYCINAMIDE FORMYLTRANSFERASE"/>
    <property type="match status" value="1"/>
</dbReference>
<evidence type="ECO:0000256" key="1">
    <source>
        <dbReference type="ARBA" id="ARBA00005054"/>
    </source>
</evidence>
<evidence type="ECO:0000313" key="9">
    <source>
        <dbReference type="Proteomes" id="UP000551616"/>
    </source>
</evidence>
<evidence type="ECO:0000256" key="2">
    <source>
        <dbReference type="ARBA" id="ARBA00022679"/>
    </source>
</evidence>
<feature type="active site" description="Proton donor" evidence="6">
    <location>
        <position position="121"/>
    </location>
</feature>
<dbReference type="EC" id="2.1.2.2" evidence="6"/>
<dbReference type="NCBIfam" id="TIGR00639">
    <property type="entry name" value="PurN"/>
    <property type="match status" value="1"/>
</dbReference>
<accession>A0A7V9AA36</accession>
<dbReference type="SUPFAM" id="SSF53328">
    <property type="entry name" value="Formyltransferase"/>
    <property type="match status" value="1"/>
</dbReference>
<dbReference type="GO" id="GO:0006189">
    <property type="term" value="P:'de novo' IMP biosynthetic process"/>
    <property type="evidence" value="ECO:0007669"/>
    <property type="project" value="UniProtKB-UniRule"/>
</dbReference>
<dbReference type="GO" id="GO:0005829">
    <property type="term" value="C:cytosol"/>
    <property type="evidence" value="ECO:0007669"/>
    <property type="project" value="TreeGrafter"/>
</dbReference>
<comment type="caution">
    <text evidence="8">The sequence shown here is derived from an EMBL/GenBank/DDBJ whole genome shotgun (WGS) entry which is preliminary data.</text>
</comment>
<evidence type="ECO:0000256" key="6">
    <source>
        <dbReference type="HAMAP-Rule" id="MF_01930"/>
    </source>
</evidence>
<dbReference type="Proteomes" id="UP000551616">
    <property type="component" value="Unassembled WGS sequence"/>
</dbReference>
<feature type="domain" description="Formyl transferase N-terminal" evidence="7">
    <location>
        <begin position="17"/>
        <end position="198"/>
    </location>
</feature>
<dbReference type="InterPro" id="IPR036477">
    <property type="entry name" value="Formyl_transf_N_sf"/>
</dbReference>
<comment type="caution">
    <text evidence="6">Lacks conserved residue(s) required for the propagation of feature annotation.</text>
</comment>
<dbReference type="InterPro" id="IPR004607">
    <property type="entry name" value="GART"/>
</dbReference>
<dbReference type="PROSITE" id="PS00373">
    <property type="entry name" value="GART"/>
    <property type="match status" value="1"/>
</dbReference>
<feature type="binding site" evidence="6">
    <location>
        <position position="119"/>
    </location>
    <ligand>
        <name>(6R)-10-formyltetrahydrofolate</name>
        <dbReference type="ChEBI" id="CHEBI:195366"/>
    </ligand>
</feature>
<dbReference type="InterPro" id="IPR002376">
    <property type="entry name" value="Formyl_transf_N"/>
</dbReference>
<dbReference type="CDD" id="cd08645">
    <property type="entry name" value="FMT_core_GART"/>
    <property type="match status" value="1"/>
</dbReference>
<proteinExistence type="inferred from homology"/>
<keyword evidence="3 6" id="KW-0658">Purine biosynthesis</keyword>
<keyword evidence="9" id="KW-1185">Reference proteome</keyword>
<evidence type="ECO:0000313" key="8">
    <source>
        <dbReference type="EMBL" id="MBA2117771.1"/>
    </source>
</evidence>
<dbReference type="Gene3D" id="3.40.50.170">
    <property type="entry name" value="Formyl transferase, N-terminal domain"/>
    <property type="match status" value="1"/>
</dbReference>
<feature type="binding site" evidence="6">
    <location>
        <position position="79"/>
    </location>
    <ligand>
        <name>(6R)-10-formyltetrahydrofolate</name>
        <dbReference type="ChEBI" id="CHEBI:195366"/>
    </ligand>
</feature>
<dbReference type="UniPathway" id="UPA00074">
    <property type="reaction ID" value="UER00126"/>
</dbReference>
<dbReference type="InterPro" id="IPR001555">
    <property type="entry name" value="GART_AS"/>
</dbReference>
<evidence type="ECO:0000256" key="4">
    <source>
        <dbReference type="ARBA" id="ARBA00038440"/>
    </source>
</evidence>
<keyword evidence="2 6" id="KW-0808">Transferase</keyword>
<evidence type="ECO:0000259" key="7">
    <source>
        <dbReference type="Pfam" id="PF00551"/>
    </source>
</evidence>
<protein>
    <recommendedName>
        <fullName evidence="6">Phosphoribosylglycinamide formyltransferase</fullName>
        <ecNumber evidence="6">2.1.2.2</ecNumber>
    </recommendedName>
    <alternativeName>
        <fullName evidence="6">5'-phosphoribosylglycinamide transformylase</fullName>
    </alternativeName>
    <alternativeName>
        <fullName evidence="6">GAR transformylase</fullName>
        <shortName evidence="6">GART</shortName>
    </alternativeName>
</protein>